<reference evidence="2" key="1">
    <citation type="submission" date="2021-03" db="EMBL/GenBank/DDBJ databases">
        <title>Antimicrobial resistance genes in bacteria isolated from Japanese honey, and their potential for conferring macrolide and lincosamide resistance in the American foulbrood pathogen Paenibacillus larvae.</title>
        <authorList>
            <person name="Okamoto M."/>
            <person name="Kumagai M."/>
            <person name="Kanamori H."/>
            <person name="Takamatsu D."/>
        </authorList>
    </citation>
    <scope>NUCLEOTIDE SEQUENCE</scope>
    <source>
        <strain evidence="2">J27TS8</strain>
    </source>
</reference>
<gene>
    <name evidence="2" type="ORF">J27TS8_39430</name>
</gene>
<organism evidence="2 3">
    <name type="scientific">Robertmurraya siralis</name>
    <dbReference type="NCBI Taxonomy" id="77777"/>
    <lineage>
        <taxon>Bacteria</taxon>
        <taxon>Bacillati</taxon>
        <taxon>Bacillota</taxon>
        <taxon>Bacilli</taxon>
        <taxon>Bacillales</taxon>
        <taxon>Bacillaceae</taxon>
        <taxon>Robertmurraya</taxon>
    </lineage>
</organism>
<dbReference type="RefSeq" id="WP_212934312.1">
    <property type="nucleotide sequence ID" value="NZ_BORC01000009.1"/>
</dbReference>
<keyword evidence="3" id="KW-1185">Reference proteome</keyword>
<evidence type="ECO:0000256" key="1">
    <source>
        <dbReference type="SAM" id="MobiDB-lite"/>
    </source>
</evidence>
<dbReference type="AlphaFoldDB" id="A0A920BV42"/>
<dbReference type="Proteomes" id="UP000682111">
    <property type="component" value="Unassembled WGS sequence"/>
</dbReference>
<feature type="region of interest" description="Disordered" evidence="1">
    <location>
        <begin position="1"/>
        <end position="24"/>
    </location>
</feature>
<name>A0A920BV42_9BACI</name>
<evidence type="ECO:0000313" key="2">
    <source>
        <dbReference type="EMBL" id="GIN63950.1"/>
    </source>
</evidence>
<evidence type="ECO:0000313" key="3">
    <source>
        <dbReference type="Proteomes" id="UP000682111"/>
    </source>
</evidence>
<feature type="compositionally biased region" description="Polar residues" evidence="1">
    <location>
        <begin position="1"/>
        <end position="17"/>
    </location>
</feature>
<proteinExistence type="predicted"/>
<sequence length="293" mass="33683">MEIQSRSGSSHYPNIQLRNGHHQKPQMYTVKDTNFVRYDSLELSSVTPTRELPEDAIHHVTPHFFFNSEINASLDKVVENKSEEIKRTVYQIIEFNIFPTNMDYSDEERAALLEMGLSQADYLAEHYMSKGESSEFMKTMNLLAALSKTREVDPKTGTARYAELPQRPVGAPSDYISTKDLMKRFDPELYGKLQAELEGGGTNFASILIQFTQKAKAHPEWREQFLSEQNSRMTALENTTITNRFKGTSTANIHELVTEMKEIMEKSQFTNNDFLFNNLVNFYNSIEKIHNGL</sequence>
<accession>A0A920BV42</accession>
<dbReference type="EMBL" id="BORC01000009">
    <property type="protein sequence ID" value="GIN63950.1"/>
    <property type="molecule type" value="Genomic_DNA"/>
</dbReference>
<comment type="caution">
    <text evidence="2">The sequence shown here is derived from an EMBL/GenBank/DDBJ whole genome shotgun (WGS) entry which is preliminary data.</text>
</comment>
<protein>
    <submittedName>
        <fullName evidence="2">Uncharacterized protein</fullName>
    </submittedName>
</protein>